<dbReference type="CDD" id="cd00432">
    <property type="entry name" value="Ribosomal_L18_L5e"/>
    <property type="match status" value="1"/>
</dbReference>
<sequence length="352" mass="39495">MTVDEYANEFYLFSSRVATLETEAHKVSRFKSRLTRKIQDELTMVNIYSVAEVEMVWRIELLREGLGATIVVKTAIPATTSVPTYPTPTTTAGTCPMGNSSWVQCFGCDHCCQIVNRKVYFSLDGGSSSMPSYFLSVMLAFFLAIFGALLRVQFHCYLRGFIAGSSVGWSFRLLNYEKKENTHLGYGPFAAAYWEWISVTVPRSNTMQNKFNVLMSLRHGLFKSTTGFISQTRTRVSAMVKYPPFRPERIVEFLKPYALKMHFTNKYISAQVIHLPTATVASSASSQEKVLRTSMETTRDVAAAAQIGKILGERLLLKDIPAVSVILKKEQKYHGKVKAVVDSLREAGVKLI</sequence>
<dbReference type="GO" id="GO:1990904">
    <property type="term" value="C:ribonucleoprotein complex"/>
    <property type="evidence" value="ECO:0007669"/>
    <property type="project" value="UniProtKB-KW"/>
</dbReference>
<dbReference type="PANTHER" id="PTHR12899:SF6">
    <property type="entry name" value="OS01G0256600 PROTEIN"/>
    <property type="match status" value="1"/>
</dbReference>
<dbReference type="Proteomes" id="UP000541444">
    <property type="component" value="Unassembled WGS sequence"/>
</dbReference>
<dbReference type="OrthoDB" id="1932324at2759"/>
<dbReference type="InterPro" id="IPR057268">
    <property type="entry name" value="Ribosomal_L18"/>
</dbReference>
<dbReference type="GO" id="GO:0003735">
    <property type="term" value="F:structural constituent of ribosome"/>
    <property type="evidence" value="ECO:0007669"/>
    <property type="project" value="InterPro"/>
</dbReference>
<keyword evidence="6" id="KW-1185">Reference proteome</keyword>
<dbReference type="SUPFAM" id="SSF53137">
    <property type="entry name" value="Translational machinery components"/>
    <property type="match status" value="1"/>
</dbReference>
<keyword evidence="3" id="KW-0687">Ribonucleoprotein</keyword>
<keyword evidence="4" id="KW-1133">Transmembrane helix</keyword>
<accession>A0A7J7LNR5</accession>
<evidence type="ECO:0000256" key="3">
    <source>
        <dbReference type="ARBA" id="ARBA00023274"/>
    </source>
</evidence>
<dbReference type="FunFam" id="3.30.420.100:FF:000005">
    <property type="entry name" value="50S ribosomal protein L18"/>
    <property type="match status" value="1"/>
</dbReference>
<dbReference type="Gene3D" id="3.30.420.100">
    <property type="match status" value="1"/>
</dbReference>
<dbReference type="AlphaFoldDB" id="A0A7J7LNR5"/>
<reference evidence="5 6" key="1">
    <citation type="journal article" date="2020" name="IScience">
        <title>Genome Sequencing of the Endangered Kingdonia uniflora (Circaeasteraceae, Ranunculales) Reveals Potential Mechanisms of Evolutionary Specialization.</title>
        <authorList>
            <person name="Sun Y."/>
            <person name="Deng T."/>
            <person name="Zhang A."/>
            <person name="Moore M.J."/>
            <person name="Landis J.B."/>
            <person name="Lin N."/>
            <person name="Zhang H."/>
            <person name="Zhang X."/>
            <person name="Huang J."/>
            <person name="Zhang X."/>
            <person name="Sun H."/>
            <person name="Wang H."/>
        </authorList>
    </citation>
    <scope>NUCLEOTIDE SEQUENCE [LARGE SCALE GENOMIC DNA]</scope>
    <source>
        <strain evidence="5">TB1705</strain>
        <tissue evidence="5">Leaf</tissue>
    </source>
</reference>
<protein>
    <recommendedName>
        <fullName evidence="7">Ribosomal protein L18</fullName>
    </recommendedName>
</protein>
<comment type="caution">
    <text evidence="5">The sequence shown here is derived from an EMBL/GenBank/DDBJ whole genome shotgun (WGS) entry which is preliminary data.</text>
</comment>
<proteinExistence type="inferred from homology"/>
<evidence type="ECO:0000256" key="2">
    <source>
        <dbReference type="ARBA" id="ARBA00022980"/>
    </source>
</evidence>
<name>A0A7J7LNR5_9MAGN</name>
<dbReference type="GO" id="GO:0006412">
    <property type="term" value="P:translation"/>
    <property type="evidence" value="ECO:0007669"/>
    <property type="project" value="InterPro"/>
</dbReference>
<dbReference type="Pfam" id="PF00861">
    <property type="entry name" value="Ribosomal_L18p"/>
    <property type="match status" value="1"/>
</dbReference>
<evidence type="ECO:0000256" key="1">
    <source>
        <dbReference type="ARBA" id="ARBA00007116"/>
    </source>
</evidence>
<evidence type="ECO:0008006" key="7">
    <source>
        <dbReference type="Google" id="ProtNLM"/>
    </source>
</evidence>
<comment type="similarity">
    <text evidence="1">Belongs to the universal ribosomal protein uL18 family.</text>
</comment>
<dbReference type="GO" id="GO:0008097">
    <property type="term" value="F:5S rRNA binding"/>
    <property type="evidence" value="ECO:0007669"/>
    <property type="project" value="TreeGrafter"/>
</dbReference>
<keyword evidence="2" id="KW-0689">Ribosomal protein</keyword>
<organism evidence="5 6">
    <name type="scientific">Kingdonia uniflora</name>
    <dbReference type="NCBI Taxonomy" id="39325"/>
    <lineage>
        <taxon>Eukaryota</taxon>
        <taxon>Viridiplantae</taxon>
        <taxon>Streptophyta</taxon>
        <taxon>Embryophyta</taxon>
        <taxon>Tracheophyta</taxon>
        <taxon>Spermatophyta</taxon>
        <taxon>Magnoliopsida</taxon>
        <taxon>Ranunculales</taxon>
        <taxon>Circaeasteraceae</taxon>
        <taxon>Kingdonia</taxon>
    </lineage>
</organism>
<dbReference type="InterPro" id="IPR005484">
    <property type="entry name" value="Ribosomal_uL18_bac/plant/anim"/>
</dbReference>
<dbReference type="PANTHER" id="PTHR12899">
    <property type="entry name" value="39S RIBOSOMAL PROTEIN L18, MITOCHONDRIAL"/>
    <property type="match status" value="1"/>
</dbReference>
<dbReference type="GO" id="GO:0005840">
    <property type="term" value="C:ribosome"/>
    <property type="evidence" value="ECO:0007669"/>
    <property type="project" value="UniProtKB-KW"/>
</dbReference>
<evidence type="ECO:0000313" key="5">
    <source>
        <dbReference type="EMBL" id="KAF6144188.1"/>
    </source>
</evidence>
<dbReference type="EMBL" id="JACGCM010002137">
    <property type="protein sequence ID" value="KAF6144188.1"/>
    <property type="molecule type" value="Genomic_DNA"/>
</dbReference>
<evidence type="ECO:0000313" key="6">
    <source>
        <dbReference type="Proteomes" id="UP000541444"/>
    </source>
</evidence>
<feature type="transmembrane region" description="Helical" evidence="4">
    <location>
        <begin position="133"/>
        <end position="152"/>
    </location>
</feature>
<gene>
    <name evidence="5" type="ORF">GIB67_004861</name>
</gene>
<keyword evidence="4" id="KW-0472">Membrane</keyword>
<keyword evidence="4" id="KW-0812">Transmembrane</keyword>
<evidence type="ECO:0000256" key="4">
    <source>
        <dbReference type="SAM" id="Phobius"/>
    </source>
</evidence>